<keyword evidence="12" id="KW-0238">DNA-binding</keyword>
<dbReference type="InterPro" id="IPR014140">
    <property type="entry name" value="DNA_helicase_suAddB"/>
</dbReference>
<evidence type="ECO:0000313" key="16">
    <source>
        <dbReference type="Proteomes" id="UP001243623"/>
    </source>
</evidence>
<dbReference type="Pfam" id="PF13361">
    <property type="entry name" value="UvrD_C"/>
    <property type="match status" value="1"/>
</dbReference>
<dbReference type="InterPro" id="IPR014017">
    <property type="entry name" value="DNA_helicase_UvrD-like_C"/>
</dbReference>
<dbReference type="GO" id="GO:0046872">
    <property type="term" value="F:metal ion binding"/>
    <property type="evidence" value="ECO:0007669"/>
    <property type="project" value="UniProtKB-KW"/>
</dbReference>
<keyword evidence="4" id="KW-0547">Nucleotide-binding</keyword>
<sequence>MQLELIYGRAGTGKSQLCLDEIQRELRNSPDGVPLLLLVPEHATFKLEKELASTKDLGGFTRAYVMGFRRFAHRVLLELGGALKPRISDLGKRLLVHRILSARESEFSAFARAAKQRNFTETIVNLIEEFKSYRIESAAIYSASQQVNDVMLKQKLTDLSLIYTDFADYMDGKYTDAEDCLNLLAEKLSLSSLVCGAKVWIDGFTWFNPQELAILRQLLLTAAEVKITLCIEEIDSPVHQQEVALFHRQWQTRQDVMQIARELDVHVKEREMSERYRFAAAEELESLEEKLVTAKKIQIKSAGKINIVEAANRRKEVEGMAIDMIQKCRELNYRWRDMAVLLRDTENYSDLIANVFSDLEIPFFRDGKRKAVHHPLAEFLRSILDALQGWRYEPLFRVLKTGFFPVKRDQIDKVENYVLMYGVRGEKWQEEWQFGKGANFAEEALAEINLIRKTLIVPLNALQEKLKSCQTVSEYTDALYDTLESMEIPEQLITLADQAQADGQLAEAREYEQLWNLIINLFDQLVETCGEEKLSLTKYQELLIDGLEGLELSLIPASLDFVTITTIEQNSSENAKAIYIVGINEGVLPKRGRMEGILNDAERLLLHESGLPIAPGTGSDNFAERFLVYSALTRASEMLWLSYPLADNEGNGLLPSTLIERIRKWIDGIKVMQLPLDIVQEDDILPFIGTGRQAVSALTGSLRNFKKTGNLHPVWQDVYNWAIHTESLKLVLNTSLAGLFYTRADDALSAEVARQLYAKHKYLRGSVTRFEKFTACPFRYFAEYGLKLKERTLYQLQSFDIGKFLHDVLRCYGEALLKEGKRWREISPQEQQLRCSRIVDTLKEQPDYMVLQSSSQNKHLLARLKKTAEFSIARLSQFDAASAFEPMAFEKSFGLVDGDLPPLTYLLKDGYRLSLTGQIDRIDCVEVDGNLYYLVMDYKTGKADVALIDVFYGLKLQLLTYLLAVQKYADSIFAREALPAAMLYCFLTIPFITESKKLNEVELKKALAKQGKMPGWALADADMLGQIDSTFNDAFGFIRFAVKKDMEFTKSTQPNVKDSEEFQTLIDFVGDKFTQIGNRILAGDVRIEPYQLKERTGCMYCPYGAVCRFDKSLSCYQYEQLNLLEDTEIMEKINEEVTKWAGQKNN</sequence>
<dbReference type="PROSITE" id="PS51217">
    <property type="entry name" value="UVRD_HELICASE_CTER"/>
    <property type="match status" value="1"/>
</dbReference>
<dbReference type="InterPro" id="IPR049035">
    <property type="entry name" value="ADDB_N"/>
</dbReference>
<keyword evidence="6" id="KW-0378">Hydrolase</keyword>
<keyword evidence="16" id="KW-1185">Reference proteome</keyword>
<evidence type="ECO:0000256" key="5">
    <source>
        <dbReference type="ARBA" id="ARBA00022763"/>
    </source>
</evidence>
<evidence type="ECO:0000256" key="8">
    <source>
        <dbReference type="ARBA" id="ARBA00022839"/>
    </source>
</evidence>
<dbReference type="GO" id="GO:0000724">
    <property type="term" value="P:double-strand break repair via homologous recombination"/>
    <property type="evidence" value="ECO:0007669"/>
    <property type="project" value="InterPro"/>
</dbReference>
<dbReference type="GO" id="GO:0051539">
    <property type="term" value="F:4 iron, 4 sulfur cluster binding"/>
    <property type="evidence" value="ECO:0007669"/>
    <property type="project" value="UniProtKB-KW"/>
</dbReference>
<keyword evidence="7 15" id="KW-0347">Helicase</keyword>
<dbReference type="EMBL" id="CP120678">
    <property type="protein sequence ID" value="WIW70474.1"/>
    <property type="molecule type" value="Genomic_DNA"/>
</dbReference>
<keyword evidence="5" id="KW-0227">DNA damage</keyword>
<dbReference type="PANTHER" id="PTHR30591:SF1">
    <property type="entry name" value="RECBCD ENZYME SUBUNIT RECC"/>
    <property type="match status" value="1"/>
</dbReference>
<evidence type="ECO:0000256" key="2">
    <source>
        <dbReference type="ARBA" id="ARBA00022722"/>
    </source>
</evidence>
<dbReference type="Gene3D" id="3.40.50.300">
    <property type="entry name" value="P-loop containing nucleotide triphosphate hydrolases"/>
    <property type="match status" value="3"/>
</dbReference>
<dbReference type="GO" id="GO:0004386">
    <property type="term" value="F:helicase activity"/>
    <property type="evidence" value="ECO:0007669"/>
    <property type="project" value="UniProtKB-KW"/>
</dbReference>
<dbReference type="GO" id="GO:0005524">
    <property type="term" value="F:ATP binding"/>
    <property type="evidence" value="ECO:0007669"/>
    <property type="project" value="UniProtKB-KW"/>
</dbReference>
<dbReference type="InterPro" id="IPR011604">
    <property type="entry name" value="PDDEXK-like_dom_sf"/>
</dbReference>
<gene>
    <name evidence="15" type="primary">addB</name>
    <name evidence="15" type="ORF">P3F81_11405</name>
</gene>
<protein>
    <submittedName>
        <fullName evidence="15">Helicase-exonuclease AddAB subunit AddB</fullName>
    </submittedName>
</protein>
<proteinExistence type="predicted"/>
<evidence type="ECO:0000256" key="10">
    <source>
        <dbReference type="ARBA" id="ARBA00023004"/>
    </source>
</evidence>
<name>A0A9Y2EV52_9FIRM</name>
<keyword evidence="8" id="KW-0269">Exonuclease</keyword>
<dbReference type="PANTHER" id="PTHR30591">
    <property type="entry name" value="RECBCD ENZYME SUBUNIT RECC"/>
    <property type="match status" value="1"/>
</dbReference>
<dbReference type="SUPFAM" id="SSF52540">
    <property type="entry name" value="P-loop containing nucleoside triphosphate hydrolases"/>
    <property type="match status" value="1"/>
</dbReference>
<feature type="domain" description="UvrD-like helicase C-terminal" evidence="14">
    <location>
        <begin position="274"/>
        <end position="572"/>
    </location>
</feature>
<keyword evidence="10" id="KW-0408">Iron</keyword>
<accession>A0A9Y2EV52</accession>
<evidence type="ECO:0000256" key="9">
    <source>
        <dbReference type="ARBA" id="ARBA00022840"/>
    </source>
</evidence>
<dbReference type="GO" id="GO:0004527">
    <property type="term" value="F:exonuclease activity"/>
    <property type="evidence" value="ECO:0007669"/>
    <property type="project" value="UniProtKB-KW"/>
</dbReference>
<dbReference type="Proteomes" id="UP001243623">
    <property type="component" value="Chromosome"/>
</dbReference>
<keyword evidence="1" id="KW-0004">4Fe-4S</keyword>
<keyword evidence="11" id="KW-0411">Iron-sulfur</keyword>
<dbReference type="Pfam" id="PF21445">
    <property type="entry name" value="ADDB_N"/>
    <property type="match status" value="1"/>
</dbReference>
<evidence type="ECO:0000313" key="15">
    <source>
        <dbReference type="EMBL" id="WIW70474.1"/>
    </source>
</evidence>
<dbReference type="KEGG" id="sgbi:P3F81_11405"/>
<dbReference type="GO" id="GO:0003677">
    <property type="term" value="F:DNA binding"/>
    <property type="evidence" value="ECO:0007669"/>
    <property type="project" value="UniProtKB-KW"/>
</dbReference>
<evidence type="ECO:0000256" key="12">
    <source>
        <dbReference type="ARBA" id="ARBA00023125"/>
    </source>
</evidence>
<dbReference type="InterPro" id="IPR038726">
    <property type="entry name" value="PDDEXK_AddAB-type"/>
</dbReference>
<reference evidence="15" key="1">
    <citation type="submission" date="2023-03" db="EMBL/GenBank/DDBJ databases">
        <title>Selenobaculum gbiensis gen. nov. sp. nov., a new bacterium isolated from the gut microbiota of IBD patient.</title>
        <authorList>
            <person name="Yeo S."/>
            <person name="Park H."/>
            <person name="Huh C.S."/>
        </authorList>
    </citation>
    <scope>NUCLEOTIDE SEQUENCE</scope>
    <source>
        <strain evidence="15">ICN-92133</strain>
    </source>
</reference>
<dbReference type="Gene3D" id="6.10.140.1030">
    <property type="match status" value="1"/>
</dbReference>
<dbReference type="Gene3D" id="3.90.320.10">
    <property type="match status" value="1"/>
</dbReference>
<evidence type="ECO:0000256" key="4">
    <source>
        <dbReference type="ARBA" id="ARBA00022741"/>
    </source>
</evidence>
<evidence type="ECO:0000256" key="7">
    <source>
        <dbReference type="ARBA" id="ARBA00022806"/>
    </source>
</evidence>
<keyword evidence="2" id="KW-0540">Nuclease</keyword>
<keyword evidence="13" id="KW-0234">DNA repair</keyword>
<dbReference type="InterPro" id="IPR027417">
    <property type="entry name" value="P-loop_NTPase"/>
</dbReference>
<keyword evidence="3" id="KW-0479">Metal-binding</keyword>
<organism evidence="15 16">
    <name type="scientific">Selenobaculum gibii</name>
    <dbReference type="NCBI Taxonomy" id="3054208"/>
    <lineage>
        <taxon>Bacteria</taxon>
        <taxon>Bacillati</taxon>
        <taxon>Bacillota</taxon>
        <taxon>Negativicutes</taxon>
        <taxon>Selenomonadales</taxon>
        <taxon>Selenomonadaceae</taxon>
        <taxon>Selenobaculum</taxon>
    </lineage>
</organism>
<evidence type="ECO:0000259" key="14">
    <source>
        <dbReference type="PROSITE" id="PS51217"/>
    </source>
</evidence>
<evidence type="ECO:0000256" key="13">
    <source>
        <dbReference type="ARBA" id="ARBA00023204"/>
    </source>
</evidence>
<dbReference type="Pfam" id="PF12705">
    <property type="entry name" value="PDDEXK_1"/>
    <property type="match status" value="1"/>
</dbReference>
<evidence type="ECO:0000256" key="11">
    <source>
        <dbReference type="ARBA" id="ARBA00023014"/>
    </source>
</evidence>
<evidence type="ECO:0000256" key="3">
    <source>
        <dbReference type="ARBA" id="ARBA00022723"/>
    </source>
</evidence>
<dbReference type="AlphaFoldDB" id="A0A9Y2EV52"/>
<keyword evidence="9" id="KW-0067">ATP-binding</keyword>
<evidence type="ECO:0000256" key="1">
    <source>
        <dbReference type="ARBA" id="ARBA00022485"/>
    </source>
</evidence>
<dbReference type="NCBIfam" id="TIGR02773">
    <property type="entry name" value="addB_Gpos"/>
    <property type="match status" value="1"/>
</dbReference>
<evidence type="ECO:0000256" key="6">
    <source>
        <dbReference type="ARBA" id="ARBA00022801"/>
    </source>
</evidence>
<dbReference type="RefSeq" id="WP_309320412.1">
    <property type="nucleotide sequence ID" value="NZ_CP120678.1"/>
</dbReference>